<dbReference type="GO" id="GO:0003677">
    <property type="term" value="F:DNA binding"/>
    <property type="evidence" value="ECO:0007669"/>
    <property type="project" value="UniProtKB-KW"/>
</dbReference>
<keyword evidence="2" id="KW-0678">Repressor</keyword>
<dbReference type="InterPro" id="IPR000551">
    <property type="entry name" value="MerR-type_HTH_dom"/>
</dbReference>
<dbReference type="SMART" id="SM00422">
    <property type="entry name" value="HTH_MERR"/>
    <property type="match status" value="1"/>
</dbReference>
<evidence type="ECO:0000259" key="7">
    <source>
        <dbReference type="PROSITE" id="PS50937"/>
    </source>
</evidence>
<dbReference type="GO" id="GO:0046689">
    <property type="term" value="P:response to mercury ion"/>
    <property type="evidence" value="ECO:0007669"/>
    <property type="project" value="InterPro"/>
</dbReference>
<evidence type="ECO:0000256" key="5">
    <source>
        <dbReference type="ARBA" id="ARBA00023163"/>
    </source>
</evidence>
<evidence type="ECO:0000256" key="2">
    <source>
        <dbReference type="ARBA" id="ARBA00022491"/>
    </source>
</evidence>
<dbReference type="AlphaFoldDB" id="A0A9X1RM95"/>
<evidence type="ECO:0000256" key="1">
    <source>
        <dbReference type="ARBA" id="ARBA00019396"/>
    </source>
</evidence>
<dbReference type="InterPro" id="IPR011797">
    <property type="entry name" value="MerD"/>
</dbReference>
<organism evidence="8 9">
    <name type="scientific">Paraburkholderia tagetis</name>
    <dbReference type="NCBI Taxonomy" id="2913261"/>
    <lineage>
        <taxon>Bacteria</taxon>
        <taxon>Pseudomonadati</taxon>
        <taxon>Pseudomonadota</taxon>
        <taxon>Betaproteobacteria</taxon>
        <taxon>Burkholderiales</taxon>
        <taxon>Burkholderiaceae</taxon>
        <taxon>Paraburkholderia</taxon>
    </lineage>
</organism>
<reference evidence="8" key="1">
    <citation type="submission" date="2022-01" db="EMBL/GenBank/DDBJ databases">
        <title>Genome sequence and assembly of Parabukholderia sp. RG36.</title>
        <authorList>
            <person name="Chhetri G."/>
        </authorList>
    </citation>
    <scope>NUCLEOTIDE SEQUENCE</scope>
    <source>
        <strain evidence="8">RG36</strain>
    </source>
</reference>
<dbReference type="PANTHER" id="PTHR30204:SF69">
    <property type="entry name" value="MERR-FAMILY TRANSCRIPTIONAL REGULATOR"/>
    <property type="match status" value="1"/>
</dbReference>
<name>A0A9X1RM95_9BURK</name>
<dbReference type="Pfam" id="PF13411">
    <property type="entry name" value="MerR_1"/>
    <property type="match status" value="1"/>
</dbReference>
<dbReference type="RefSeq" id="WP_021157795.1">
    <property type="nucleotide sequence ID" value="NZ_JAKLJA010000002.1"/>
</dbReference>
<proteinExistence type="predicted"/>
<dbReference type="PRINTS" id="PR00040">
    <property type="entry name" value="HTHMERR"/>
</dbReference>
<evidence type="ECO:0000256" key="3">
    <source>
        <dbReference type="ARBA" id="ARBA00023015"/>
    </source>
</evidence>
<keyword evidence="4" id="KW-0238">DNA-binding</keyword>
<dbReference type="GO" id="GO:0003700">
    <property type="term" value="F:DNA-binding transcription factor activity"/>
    <property type="evidence" value="ECO:0007669"/>
    <property type="project" value="InterPro"/>
</dbReference>
<gene>
    <name evidence="8" type="primary">merD</name>
    <name evidence="8" type="ORF">L5014_03460</name>
</gene>
<protein>
    <recommendedName>
        <fullName evidence="1">HTH-type transcriptional regulator MerD</fullName>
    </recommendedName>
    <alternativeName>
        <fullName evidence="6">Mercuric resistance protein MerD</fullName>
    </alternativeName>
</protein>
<keyword evidence="5" id="KW-0804">Transcription</keyword>
<dbReference type="PROSITE" id="PS50937">
    <property type="entry name" value="HTH_MERR_2"/>
    <property type="match status" value="1"/>
</dbReference>
<keyword evidence="3" id="KW-0805">Transcription regulation</keyword>
<dbReference type="EMBL" id="JAKLJA010000002">
    <property type="protein sequence ID" value="MCG5072426.1"/>
    <property type="molecule type" value="Genomic_DNA"/>
</dbReference>
<dbReference type="InterPro" id="IPR047057">
    <property type="entry name" value="MerR_fam"/>
</dbReference>
<comment type="caution">
    <text evidence="8">The sequence shown here is derived from an EMBL/GenBank/DDBJ whole genome shotgun (WGS) entry which is preliminary data.</text>
</comment>
<dbReference type="NCBIfam" id="TIGR02054">
    <property type="entry name" value="MerD"/>
    <property type="match status" value="1"/>
</dbReference>
<dbReference type="PANTHER" id="PTHR30204">
    <property type="entry name" value="REDOX-CYCLING DRUG-SENSING TRANSCRIPTIONAL ACTIVATOR SOXR"/>
    <property type="match status" value="1"/>
</dbReference>
<dbReference type="GO" id="GO:0045892">
    <property type="term" value="P:negative regulation of DNA-templated transcription"/>
    <property type="evidence" value="ECO:0007669"/>
    <property type="project" value="InterPro"/>
</dbReference>
<dbReference type="Proteomes" id="UP001139308">
    <property type="component" value="Unassembled WGS sequence"/>
</dbReference>
<accession>A0A9X1RM95</accession>
<dbReference type="InterPro" id="IPR009061">
    <property type="entry name" value="DNA-bd_dom_put_sf"/>
</dbReference>
<dbReference type="Gene3D" id="1.10.1660.10">
    <property type="match status" value="1"/>
</dbReference>
<feature type="domain" description="HTH merR-type" evidence="7">
    <location>
        <begin position="3"/>
        <end position="72"/>
    </location>
</feature>
<keyword evidence="9" id="KW-1185">Reference proteome</keyword>
<sequence length="123" mass="13092">MSSYTVSKLAQDAGVSVSVVRDYVLRGLLKPAGHTEGGYGLYDAHALERLRLVRALFEAGIGLGELARLCHALDAQAGNAGDCLAHLRALVAARREALALLDRQLAEMVAGTRRCTEAESHHG</sequence>
<dbReference type="SUPFAM" id="SSF46955">
    <property type="entry name" value="Putative DNA-binding domain"/>
    <property type="match status" value="1"/>
</dbReference>
<evidence type="ECO:0000313" key="8">
    <source>
        <dbReference type="EMBL" id="MCG5072426.1"/>
    </source>
</evidence>
<evidence type="ECO:0000313" key="9">
    <source>
        <dbReference type="Proteomes" id="UP001139308"/>
    </source>
</evidence>
<evidence type="ECO:0000256" key="6">
    <source>
        <dbReference type="ARBA" id="ARBA00032882"/>
    </source>
</evidence>
<evidence type="ECO:0000256" key="4">
    <source>
        <dbReference type="ARBA" id="ARBA00023125"/>
    </source>
</evidence>